<name>A0A6J7HSZ1_9ZZZZ</name>
<sequence length="67" mass="7391">MVSEPPRPSVVMSLVSWLTPWNPATMTIEPSSSADRSRPGVTSMIRALPWLDVVITPACEPVNDRAW</sequence>
<organism evidence="1">
    <name type="scientific">freshwater metagenome</name>
    <dbReference type="NCBI Taxonomy" id="449393"/>
    <lineage>
        <taxon>unclassified sequences</taxon>
        <taxon>metagenomes</taxon>
        <taxon>ecological metagenomes</taxon>
    </lineage>
</organism>
<dbReference type="AlphaFoldDB" id="A0A6J7HSZ1"/>
<reference evidence="1" key="1">
    <citation type="submission" date="2020-05" db="EMBL/GenBank/DDBJ databases">
        <authorList>
            <person name="Chiriac C."/>
            <person name="Salcher M."/>
            <person name="Ghai R."/>
            <person name="Kavagutti S V."/>
        </authorList>
    </citation>
    <scope>NUCLEOTIDE SEQUENCE</scope>
</reference>
<dbReference type="EMBL" id="CAFBMQ010000249">
    <property type="protein sequence ID" value="CAB4922652.1"/>
    <property type="molecule type" value="Genomic_DNA"/>
</dbReference>
<accession>A0A6J7HSZ1</accession>
<gene>
    <name evidence="1" type="ORF">UFOPK3609_01480</name>
</gene>
<proteinExistence type="predicted"/>
<protein>
    <submittedName>
        <fullName evidence="1">Unannotated protein</fullName>
    </submittedName>
</protein>
<evidence type="ECO:0000313" key="1">
    <source>
        <dbReference type="EMBL" id="CAB4922652.1"/>
    </source>
</evidence>